<keyword evidence="2" id="KW-1185">Reference proteome</keyword>
<name>A0AAD7V269_9FUNG</name>
<proteinExistence type="predicted"/>
<dbReference type="GeneID" id="83213651"/>
<protein>
    <submittedName>
        <fullName evidence="1">Uncharacterized protein</fullName>
    </submittedName>
</protein>
<evidence type="ECO:0000313" key="1">
    <source>
        <dbReference type="EMBL" id="KAJ8657969.1"/>
    </source>
</evidence>
<organism evidence="1 2">
    <name type="scientific">Lichtheimia ornata</name>
    <dbReference type="NCBI Taxonomy" id="688661"/>
    <lineage>
        <taxon>Eukaryota</taxon>
        <taxon>Fungi</taxon>
        <taxon>Fungi incertae sedis</taxon>
        <taxon>Mucoromycota</taxon>
        <taxon>Mucoromycotina</taxon>
        <taxon>Mucoromycetes</taxon>
        <taxon>Mucorales</taxon>
        <taxon>Lichtheimiaceae</taxon>
        <taxon>Lichtheimia</taxon>
    </lineage>
</organism>
<sequence>MRVQDQTLLYTDTKATIDDMLPNVGQWEVLNLHHERLPANKGYDYQGMRASCTLLIHLHEDGELVPIFEPLTTFDAYMRPAIDVPYQEPLYVTGGCCLLISSFACPQPLVPFLPLFVSMVLSFNHLSLFNEPFSKLDAAYPIIPLLPTVAITSPMITPILDATAFVSPLLPTTTTHMPSREASM</sequence>
<dbReference type="EMBL" id="JARTCD010000027">
    <property type="protein sequence ID" value="KAJ8657969.1"/>
    <property type="molecule type" value="Genomic_DNA"/>
</dbReference>
<accession>A0AAD7V269</accession>
<comment type="caution">
    <text evidence="1">The sequence shown here is derived from an EMBL/GenBank/DDBJ whole genome shotgun (WGS) entry which is preliminary data.</text>
</comment>
<evidence type="ECO:0000313" key="2">
    <source>
        <dbReference type="Proteomes" id="UP001234581"/>
    </source>
</evidence>
<reference evidence="1 2" key="1">
    <citation type="submission" date="2023-03" db="EMBL/GenBank/DDBJ databases">
        <title>Genome sequence of Lichtheimia ornata CBS 291.66.</title>
        <authorList>
            <person name="Mohabir J.T."/>
            <person name="Shea T.P."/>
            <person name="Kurbessoian T."/>
            <person name="Berby B."/>
            <person name="Fontaine J."/>
            <person name="Livny J."/>
            <person name="Gnirke A."/>
            <person name="Stajich J.E."/>
            <person name="Cuomo C.A."/>
        </authorList>
    </citation>
    <scope>NUCLEOTIDE SEQUENCE [LARGE SCALE GENOMIC DNA]</scope>
    <source>
        <strain evidence="1">CBS 291.66</strain>
    </source>
</reference>
<dbReference type="AlphaFoldDB" id="A0AAD7V269"/>
<gene>
    <name evidence="1" type="ORF">O0I10_006240</name>
</gene>
<dbReference type="RefSeq" id="XP_058342882.1">
    <property type="nucleotide sequence ID" value="XM_058486270.1"/>
</dbReference>
<dbReference type="Proteomes" id="UP001234581">
    <property type="component" value="Unassembled WGS sequence"/>
</dbReference>